<dbReference type="InterPro" id="IPR013785">
    <property type="entry name" value="Aldolase_TIM"/>
</dbReference>
<evidence type="ECO:0000256" key="6">
    <source>
        <dbReference type="ARBA" id="ARBA00022622"/>
    </source>
</evidence>
<evidence type="ECO:0000256" key="7">
    <source>
        <dbReference type="ARBA" id="ARBA00022729"/>
    </source>
</evidence>
<dbReference type="GO" id="GO:0005886">
    <property type="term" value="C:plasma membrane"/>
    <property type="evidence" value="ECO:0007669"/>
    <property type="project" value="UniProtKB-SubCell"/>
</dbReference>
<proteinExistence type="inferred from homology"/>
<keyword evidence="12" id="KW-0325">Glycoprotein</keyword>
<keyword evidence="9" id="KW-0472">Membrane</keyword>
<dbReference type="GO" id="GO:0098552">
    <property type="term" value="C:side of membrane"/>
    <property type="evidence" value="ECO:0007669"/>
    <property type="project" value="UniProtKB-KW"/>
</dbReference>
<evidence type="ECO:0000256" key="13">
    <source>
        <dbReference type="ARBA" id="ARBA00023288"/>
    </source>
</evidence>
<sequence>MLAGCKSLWLLRNPANIGGNPEAGSVPAPTKHALPALPITKTTDHHCGSTQRGHPHTPTPSYCCAYLDTGVRQAPHPYSPDGRAICPRRPANTVPCDGSLVLSGPLRCPVGTISMPGTGMPLSTSHNVRTDGDSSFSRRKAFGVHTTELTTHSINGRHPGCIHCSMDISAIPVIIPVMVTIGFITLINVNDDPETIADFCWLGGWGGVGGLKGRKERGDRGKETGDWAVSSKLTATKESRLVAALTGSLAEDTDQSPVLATSFRMTALSVFLWLVICARVNAQASEDWMDKPTFRPVFTRRPFIVVWNVPTQDCYPRYDVKLDLRLFDITASPNEGFVDQNLTIFYRERLGLYPYYDEHSVPINGGVPQNASLRSHLDKLQEGIQWYIRSPNKDGLAVIDWEEWRPIWIRNWQSKDIYRSASRKLVESRHQDWDTEKVGKEAQYEFENAAREFMVQTLSHAKSFRPRQLWGFYLFPDCYNHDYSKNQNTYTGQCPDVEISRNDRLSWLWQESTALFPSIYLDQILESSENGRKFVHNRVREAMRISYRHHKDYSLPVFVYTRPTYMRKLDLLTVTDLISTIGESAAQGAAGAIFWGDAEYTKSRETCQKIKTYLEEDLGRYIVNVTTAAELCSKTLCSGNGRCLRQNNNTDAFLHLNPANFRILIPLIPIGILLFLFLQKLVPPGDSLWTELSQYIVYHAEHIHSILLYTHYEQCYVQRKGQVITLTVRGSCLGLLVYLIRHAPFPAVWNAPTQPCLEKFRVEIDVETFDIVLNNNHSFLGNKMVIFYSTQLGHYPYYDKSGNPINGGLPQNASIEKHLHKARQDVAAIIFTTRFKGVAVVDWENWRPLWTRNWNEMIQYKLRSIELAYRKYPKWPYSKLKKLARLEFEYAAQTFMRRTLELGREISPEGLWGFYGYPRCFNYGYGNSSSNYTGECADMEKSRNNHLAWLWRASRALYPDIYLDKELKMSPNVGSYVKHRVKEGLRISNIVPGQKLPVLPYARIVYKYSMDFLTQEDLIQTIGQSAALGAAGVILWGNRDYSVSKESCLAVKAYLHDTLGKYLKNVTSAADQCSQSRCAGHGRCARKDSSSKTYLHLDPKIFTIKGDPKGKGFFVHPPAQNRNISNYGTLRNRFSACQFLQFVSALPTGLSNLLSACVGAPKFIAKGLRVEYVTQLGLYPYYDNAGTPVNGGLPQNASLDDHLAKARVDIESAIPVSNFSGIAVIDWENWRPMWERNWDKMSVYTENSKELVRQKHPEWPEDKVLEIAKMEFENGAKILMLSTLELGYKLRPGGFWGFYGFPGCYNYNYRKSGQNYTGECPTREVERNDLLSWMWGAGQALYPDIYLEQALKMSEYVGNYAKHRIKEGIRVAHLGPAVDLPVLPYARIVYTYSMDFLTQEDLIQTIGQSAALGAAGVILWGNGDYSVSKESCMAVKSYIDETLGRYVVNVTTGAHLCSNALCSGNGRCFRKDSSSQVYLHLHPESFRIKKNPHGSGFLVHGQDNKDDVMYMAIHFQCRCYLGWKGPFCSQKTNT</sequence>
<dbReference type="Pfam" id="PF01630">
    <property type="entry name" value="Glyco_hydro_56"/>
    <property type="match status" value="3"/>
</dbReference>
<evidence type="ECO:0000256" key="12">
    <source>
        <dbReference type="ARBA" id="ARBA00023180"/>
    </source>
</evidence>
<dbReference type="GO" id="GO:0005975">
    <property type="term" value="P:carbohydrate metabolic process"/>
    <property type="evidence" value="ECO:0007669"/>
    <property type="project" value="InterPro"/>
</dbReference>
<dbReference type="PANTHER" id="PTHR11769">
    <property type="entry name" value="HYALURONIDASE"/>
    <property type="match status" value="1"/>
</dbReference>
<reference evidence="18" key="1">
    <citation type="submission" date="2022-03" db="EMBL/GenBank/DDBJ databases">
        <authorList>
            <person name="Alioto T."/>
            <person name="Alioto T."/>
            <person name="Gomez Garrido J."/>
        </authorList>
    </citation>
    <scope>NUCLEOTIDE SEQUENCE</scope>
</reference>
<dbReference type="Proteomes" id="UP001295444">
    <property type="component" value="Chromosome 08"/>
</dbReference>
<evidence type="ECO:0000256" key="4">
    <source>
        <dbReference type="ARBA" id="ARBA00022475"/>
    </source>
</evidence>
<evidence type="ECO:0000256" key="2">
    <source>
        <dbReference type="ARBA" id="ARBA00004609"/>
    </source>
</evidence>
<evidence type="ECO:0000256" key="10">
    <source>
        <dbReference type="ARBA" id="ARBA00023157"/>
    </source>
</evidence>
<gene>
    <name evidence="18" type="ORF">PECUL_23A049834</name>
</gene>
<dbReference type="PRINTS" id="PR00846">
    <property type="entry name" value="GLHYDRLASE56"/>
</dbReference>
<keyword evidence="11" id="KW-0675">Receptor</keyword>
<dbReference type="FunFam" id="3.20.20.70:FF:000065">
    <property type="entry name" value="Hyaluronidase"/>
    <property type="match status" value="3"/>
</dbReference>
<dbReference type="SUPFAM" id="SSF51445">
    <property type="entry name" value="(Trans)glycosidases"/>
    <property type="match status" value="3"/>
</dbReference>
<comment type="subcellular location">
    <subcellularLocation>
        <location evidence="2">Cell membrane</location>
        <topology evidence="2">Lipid-anchor</topology>
        <topology evidence="2">GPI-anchor</topology>
    </subcellularLocation>
</comment>
<dbReference type="InterPro" id="IPR018155">
    <property type="entry name" value="Hyaluronidase"/>
</dbReference>
<protein>
    <recommendedName>
        <fullName evidence="17">Hyaluronidase</fullName>
        <ecNumber evidence="17">3.2.1.35</ecNumber>
    </recommendedName>
</protein>
<accession>A0AAD1SZK1</accession>
<dbReference type="GO" id="GO:0030214">
    <property type="term" value="P:hyaluronan catabolic process"/>
    <property type="evidence" value="ECO:0007669"/>
    <property type="project" value="TreeGrafter"/>
</dbReference>
<dbReference type="GO" id="GO:0031410">
    <property type="term" value="C:cytoplasmic vesicle"/>
    <property type="evidence" value="ECO:0007669"/>
    <property type="project" value="TreeGrafter"/>
</dbReference>
<evidence type="ECO:0000256" key="17">
    <source>
        <dbReference type="RuleBase" id="RU610713"/>
    </source>
</evidence>
<keyword evidence="4" id="KW-1003">Cell membrane</keyword>
<dbReference type="GO" id="GO:0033906">
    <property type="term" value="F:hyaluronoglucuronidase activity"/>
    <property type="evidence" value="ECO:0007669"/>
    <property type="project" value="TreeGrafter"/>
</dbReference>
<evidence type="ECO:0000313" key="19">
    <source>
        <dbReference type="Proteomes" id="UP001295444"/>
    </source>
</evidence>
<evidence type="ECO:0000256" key="5">
    <source>
        <dbReference type="ARBA" id="ARBA00022536"/>
    </source>
</evidence>
<evidence type="ECO:0000256" key="8">
    <source>
        <dbReference type="ARBA" id="ARBA00022801"/>
    </source>
</evidence>
<evidence type="ECO:0000256" key="15">
    <source>
        <dbReference type="ARBA" id="ARBA00093332"/>
    </source>
</evidence>
<keyword evidence="10" id="KW-1015">Disulfide bond</keyword>
<evidence type="ECO:0000256" key="1">
    <source>
        <dbReference type="ARBA" id="ARBA00000251"/>
    </source>
</evidence>
<keyword evidence="13" id="KW-0449">Lipoprotein</keyword>
<keyword evidence="5" id="KW-0245">EGF-like domain</keyword>
<dbReference type="InterPro" id="IPR017853">
    <property type="entry name" value="GH"/>
</dbReference>
<dbReference type="EMBL" id="OW240919">
    <property type="protein sequence ID" value="CAH2312554.1"/>
    <property type="molecule type" value="Genomic_DNA"/>
</dbReference>
<comment type="similarity">
    <text evidence="3 17">Belongs to the glycosyl hydrolase 56 family.</text>
</comment>
<comment type="function">
    <text evidence="15">Catalyzes hyaluronan degradation into small fragments that are endocytosed and degraded in lysosomes by HYAL1 and exoglycosidases. Essential for the breakdown of extracellular matrix hyaluronan.</text>
</comment>
<dbReference type="PANTHER" id="PTHR11769:SF6">
    <property type="entry name" value="HYALURONIDASE-2"/>
    <property type="match status" value="1"/>
</dbReference>
<keyword evidence="8 17" id="KW-0378">Hydrolase</keyword>
<dbReference type="EC" id="3.2.1.35" evidence="17"/>
<evidence type="ECO:0000256" key="9">
    <source>
        <dbReference type="ARBA" id="ARBA00023136"/>
    </source>
</evidence>
<evidence type="ECO:0000256" key="3">
    <source>
        <dbReference type="ARBA" id="ARBA00008871"/>
    </source>
</evidence>
<dbReference type="Gene3D" id="3.20.20.70">
    <property type="entry name" value="Aldolase class I"/>
    <property type="match status" value="3"/>
</dbReference>
<name>A0AAD1SZK1_PELCU</name>
<dbReference type="GO" id="GO:0004415">
    <property type="term" value="F:hyalurononglucosaminidase activity"/>
    <property type="evidence" value="ECO:0007669"/>
    <property type="project" value="UniProtKB-UniRule"/>
</dbReference>
<evidence type="ECO:0000256" key="14">
    <source>
        <dbReference type="ARBA" id="ARBA00023295"/>
    </source>
</evidence>
<comment type="subunit">
    <text evidence="16">Interacts with MST1R.</text>
</comment>
<evidence type="ECO:0000256" key="11">
    <source>
        <dbReference type="ARBA" id="ARBA00023170"/>
    </source>
</evidence>
<keyword evidence="7" id="KW-0732">Signal</keyword>
<keyword evidence="14 17" id="KW-0326">Glycosidase</keyword>
<evidence type="ECO:0000256" key="16">
    <source>
        <dbReference type="ARBA" id="ARBA00093545"/>
    </source>
</evidence>
<keyword evidence="6" id="KW-0336">GPI-anchor</keyword>
<comment type="catalytic activity">
    <reaction evidence="1 17">
        <text>Random hydrolysis of (1-&gt;4)-linkages between N-acetyl-beta-D-glucosamine and D-glucuronate residues in hyaluronate.</text>
        <dbReference type="EC" id="3.2.1.35"/>
    </reaction>
</comment>
<keyword evidence="19" id="KW-1185">Reference proteome</keyword>
<evidence type="ECO:0000313" key="18">
    <source>
        <dbReference type="EMBL" id="CAH2312554.1"/>
    </source>
</evidence>
<organism evidence="18 19">
    <name type="scientific">Pelobates cultripes</name>
    <name type="common">Western spadefoot toad</name>
    <dbReference type="NCBI Taxonomy" id="61616"/>
    <lineage>
        <taxon>Eukaryota</taxon>
        <taxon>Metazoa</taxon>
        <taxon>Chordata</taxon>
        <taxon>Craniata</taxon>
        <taxon>Vertebrata</taxon>
        <taxon>Euteleostomi</taxon>
        <taxon>Amphibia</taxon>
        <taxon>Batrachia</taxon>
        <taxon>Anura</taxon>
        <taxon>Pelobatoidea</taxon>
        <taxon>Pelobatidae</taxon>
        <taxon>Pelobates</taxon>
    </lineage>
</organism>